<evidence type="ECO:0000256" key="1">
    <source>
        <dbReference type="ARBA" id="ARBA00004123"/>
    </source>
</evidence>
<organism evidence="6">
    <name type="scientific">Ananas comosus var. bracteatus</name>
    <name type="common">red pineapple</name>
    <dbReference type="NCBI Taxonomy" id="296719"/>
    <lineage>
        <taxon>Eukaryota</taxon>
        <taxon>Viridiplantae</taxon>
        <taxon>Streptophyta</taxon>
        <taxon>Embryophyta</taxon>
        <taxon>Tracheophyta</taxon>
        <taxon>Spermatophyta</taxon>
        <taxon>Magnoliopsida</taxon>
        <taxon>Liliopsida</taxon>
        <taxon>Poales</taxon>
        <taxon>Bromeliaceae</taxon>
        <taxon>Bromelioideae</taxon>
        <taxon>Ananas</taxon>
    </lineage>
</organism>
<dbReference type="InterPro" id="IPR017923">
    <property type="entry name" value="TFIIS_N"/>
</dbReference>
<dbReference type="EMBL" id="LR862134">
    <property type="protein sequence ID" value="CAD1839954.1"/>
    <property type="molecule type" value="Genomic_DNA"/>
</dbReference>
<dbReference type="InterPro" id="IPR003617">
    <property type="entry name" value="TFIIS/CRSP70_N_sub"/>
</dbReference>
<protein>
    <recommendedName>
        <fullName evidence="5">TFIIS N-terminal domain-containing protein</fullName>
    </recommendedName>
</protein>
<feature type="region of interest" description="Disordered" evidence="4">
    <location>
        <begin position="327"/>
        <end position="363"/>
    </location>
</feature>
<feature type="compositionally biased region" description="Basic and acidic residues" evidence="4">
    <location>
        <begin position="264"/>
        <end position="273"/>
    </location>
</feature>
<evidence type="ECO:0000256" key="4">
    <source>
        <dbReference type="SAM" id="MobiDB-lite"/>
    </source>
</evidence>
<proteinExistence type="predicted"/>
<feature type="compositionally biased region" description="Acidic residues" evidence="4">
    <location>
        <begin position="84"/>
        <end position="97"/>
    </location>
</feature>
<feature type="region of interest" description="Disordered" evidence="4">
    <location>
        <begin position="79"/>
        <end position="105"/>
    </location>
</feature>
<dbReference type="PANTHER" id="PTHR46554:SF2">
    <property type="entry name" value="TFIIS N-TERMINAL DOMAIN-CONTAINING PROTEIN"/>
    <property type="match status" value="1"/>
</dbReference>
<dbReference type="CDD" id="cd00183">
    <property type="entry name" value="TFIIS_I"/>
    <property type="match status" value="1"/>
</dbReference>
<feature type="compositionally biased region" description="Low complexity" evidence="4">
    <location>
        <begin position="408"/>
        <end position="419"/>
    </location>
</feature>
<dbReference type="SMART" id="SM00509">
    <property type="entry name" value="TFS2N"/>
    <property type="match status" value="1"/>
</dbReference>
<dbReference type="PROSITE" id="PS51319">
    <property type="entry name" value="TFIIS_N"/>
    <property type="match status" value="1"/>
</dbReference>
<feature type="region of interest" description="Disordered" evidence="4">
    <location>
        <begin position="255"/>
        <end position="295"/>
    </location>
</feature>
<evidence type="ECO:0000256" key="3">
    <source>
        <dbReference type="PROSITE-ProRule" id="PRU00649"/>
    </source>
</evidence>
<evidence type="ECO:0000259" key="5">
    <source>
        <dbReference type="PROSITE" id="PS51319"/>
    </source>
</evidence>
<comment type="subcellular location">
    <subcellularLocation>
        <location evidence="1 3">Nucleus</location>
    </subcellularLocation>
</comment>
<sequence>MAAAAAAVAVPASPADSLDYWRKFFRSAADADIFRVIEKAIAVAAADSPDELRARRARIAEALYVCLACTCSTRRLHNHHNQEEEADQKEDEEEEEDDRRVGSNLSYDEAEALTEEIEEESHTLGEVLRIKGVLSAGREQSDGVLFESLRRLQLMELSVQTLQATEIGKAVNGLKRHNSKQIRHLVRTLIEEWKVLVDEWISATAAIADNSPDSMNPSTLDEEEGLPFPPLDEGALLATQTTTIQLSKFFDEMDDDGNFSNHVEASDKRENESRTQVMRQTKKQEAPNGQAKPQCIANKPIMPRKAEFEPRRAPKVASEQKALKLASEQKAAFGESRFKKPQDSSTVPRKQPMVPTDKSKLSEEASVRAKLELAKRKLHEGYQQAENAKKQRTIQVMELQDIPKQAHQNRVQQNRQPNVKPKNHIRSWANGRR</sequence>
<dbReference type="GO" id="GO:0005634">
    <property type="term" value="C:nucleus"/>
    <property type="evidence" value="ECO:0007669"/>
    <property type="project" value="UniProtKB-SubCell"/>
</dbReference>
<dbReference type="InterPro" id="IPR035441">
    <property type="entry name" value="TFIIS/LEDGF_dom_sf"/>
</dbReference>
<dbReference type="SUPFAM" id="SSF47676">
    <property type="entry name" value="Conserved domain common to transcription factors TFIIS, elongin A, CRSP70"/>
    <property type="match status" value="1"/>
</dbReference>
<dbReference type="PANTHER" id="PTHR46554">
    <property type="entry name" value="MEDIATOR OF RNA POLYMERASE II TRANSCRIPTION SUBUNIT 26A-RELATED"/>
    <property type="match status" value="1"/>
</dbReference>
<gene>
    <name evidence="6" type="ORF">CB5_LOCUS23165</name>
</gene>
<evidence type="ECO:0000256" key="2">
    <source>
        <dbReference type="ARBA" id="ARBA00023242"/>
    </source>
</evidence>
<name>A0A6V7Q9U0_ANACO</name>
<keyword evidence="2 3" id="KW-0539">Nucleus</keyword>
<evidence type="ECO:0000313" key="6">
    <source>
        <dbReference type="EMBL" id="CAD1839954.1"/>
    </source>
</evidence>
<feature type="domain" description="TFIIS N-terminal" evidence="5">
    <location>
        <begin position="125"/>
        <end position="200"/>
    </location>
</feature>
<dbReference type="Gene3D" id="1.20.930.10">
    <property type="entry name" value="Conserved domain common to transcription factors TFIIS, elongin A, CRSP70"/>
    <property type="match status" value="1"/>
</dbReference>
<dbReference type="Pfam" id="PF08711">
    <property type="entry name" value="Med26"/>
    <property type="match status" value="1"/>
</dbReference>
<dbReference type="AlphaFoldDB" id="A0A6V7Q9U0"/>
<feature type="compositionally biased region" description="Basic residues" evidence="4">
    <location>
        <begin position="421"/>
        <end position="433"/>
    </location>
</feature>
<reference evidence="6" key="1">
    <citation type="submission" date="2020-07" db="EMBL/GenBank/DDBJ databases">
        <authorList>
            <person name="Lin J."/>
        </authorList>
    </citation>
    <scope>NUCLEOTIDE SEQUENCE</scope>
</reference>
<feature type="region of interest" description="Disordered" evidence="4">
    <location>
        <begin position="403"/>
        <end position="433"/>
    </location>
</feature>
<accession>A0A6V7Q9U0</accession>